<dbReference type="InterPro" id="IPR001226">
    <property type="entry name" value="Flavodoxin_CS"/>
</dbReference>
<dbReference type="GO" id="GO:0009055">
    <property type="term" value="F:electron transfer activity"/>
    <property type="evidence" value="ECO:0007669"/>
    <property type="project" value="InterPro"/>
</dbReference>
<feature type="domain" description="Flavodoxin-like" evidence="1">
    <location>
        <begin position="8"/>
        <end position="146"/>
    </location>
</feature>
<accession>A0A0R1LG91</accession>
<organism evidence="2 3">
    <name type="scientific">Levilactobacillus acidifarinae DSM 19394 = JCM 15949</name>
    <dbReference type="NCBI Taxonomy" id="1423715"/>
    <lineage>
        <taxon>Bacteria</taxon>
        <taxon>Bacillati</taxon>
        <taxon>Bacillota</taxon>
        <taxon>Bacilli</taxon>
        <taxon>Lactobacillales</taxon>
        <taxon>Lactobacillaceae</taxon>
        <taxon>Levilactobacillus</taxon>
    </lineage>
</organism>
<dbReference type="PANTHER" id="PTHR39201:SF1">
    <property type="entry name" value="FLAVODOXIN-LIKE DOMAIN-CONTAINING PROTEIN"/>
    <property type="match status" value="1"/>
</dbReference>
<proteinExistence type="predicted"/>
<dbReference type="Pfam" id="PF12682">
    <property type="entry name" value="Flavodoxin_4"/>
    <property type="match status" value="1"/>
</dbReference>
<protein>
    <submittedName>
        <fullName evidence="2">Exported</fullName>
    </submittedName>
</protein>
<evidence type="ECO:0000313" key="3">
    <source>
        <dbReference type="Proteomes" id="UP000051955"/>
    </source>
</evidence>
<dbReference type="GO" id="GO:0010181">
    <property type="term" value="F:FMN binding"/>
    <property type="evidence" value="ECO:0007669"/>
    <property type="project" value="InterPro"/>
</dbReference>
<dbReference type="Gene3D" id="3.40.50.360">
    <property type="match status" value="1"/>
</dbReference>
<dbReference type="PANTHER" id="PTHR39201">
    <property type="entry name" value="EXPORTED PROTEIN-RELATED"/>
    <property type="match status" value="1"/>
</dbReference>
<dbReference type="GO" id="GO:0016651">
    <property type="term" value="F:oxidoreductase activity, acting on NAD(P)H"/>
    <property type="evidence" value="ECO:0007669"/>
    <property type="project" value="UniProtKB-ARBA"/>
</dbReference>
<sequence length="163" mass="18389">MDKMTEPKQLIVYFTASGTTARAARALQQATGADLIEIQPQEAYPQAYSELTKRGQREMDQQIRPAMNLEAFSNFKDYSTIFVGYPTWWGQPPMIIHTLFDGLDFTGKTVVPFMTSMSSSIDEAMPTFKELLRPYSATKLVDGFRYQGSAAQVTQFLQAHKLV</sequence>
<dbReference type="SUPFAM" id="SSF52218">
    <property type="entry name" value="Flavoproteins"/>
    <property type="match status" value="1"/>
</dbReference>
<dbReference type="PROSITE" id="PS00201">
    <property type="entry name" value="FLAVODOXIN"/>
    <property type="match status" value="1"/>
</dbReference>
<evidence type="ECO:0000259" key="1">
    <source>
        <dbReference type="Pfam" id="PF12682"/>
    </source>
</evidence>
<dbReference type="AlphaFoldDB" id="A0A0R1LG91"/>
<gene>
    <name evidence="2" type="ORF">FD25_GL000420</name>
</gene>
<comment type="caution">
    <text evidence="2">The sequence shown here is derived from an EMBL/GenBank/DDBJ whole genome shotgun (WGS) entry which is preliminary data.</text>
</comment>
<keyword evidence="3" id="KW-1185">Reference proteome</keyword>
<evidence type="ECO:0000313" key="2">
    <source>
        <dbReference type="EMBL" id="KRK94456.1"/>
    </source>
</evidence>
<dbReference type="PATRIC" id="fig|1423715.3.peg.437"/>
<reference evidence="2 3" key="1">
    <citation type="journal article" date="2015" name="Genome Announc.">
        <title>Expanding the biotechnology potential of lactobacilli through comparative genomics of 213 strains and associated genera.</title>
        <authorList>
            <person name="Sun Z."/>
            <person name="Harris H.M."/>
            <person name="McCann A."/>
            <person name="Guo C."/>
            <person name="Argimon S."/>
            <person name="Zhang W."/>
            <person name="Yang X."/>
            <person name="Jeffery I.B."/>
            <person name="Cooney J.C."/>
            <person name="Kagawa T.F."/>
            <person name="Liu W."/>
            <person name="Song Y."/>
            <person name="Salvetti E."/>
            <person name="Wrobel A."/>
            <person name="Rasinkangas P."/>
            <person name="Parkhill J."/>
            <person name="Rea M.C."/>
            <person name="O'Sullivan O."/>
            <person name="Ritari J."/>
            <person name="Douillard F.P."/>
            <person name="Paul Ross R."/>
            <person name="Yang R."/>
            <person name="Briner A.E."/>
            <person name="Felis G.E."/>
            <person name="de Vos W.M."/>
            <person name="Barrangou R."/>
            <person name="Klaenhammer T.R."/>
            <person name="Caufield P.W."/>
            <person name="Cui Y."/>
            <person name="Zhang H."/>
            <person name="O'Toole P.W."/>
        </authorList>
    </citation>
    <scope>NUCLEOTIDE SEQUENCE [LARGE SCALE GENOMIC DNA]</scope>
    <source>
        <strain evidence="2 3">DSM 19394</strain>
    </source>
</reference>
<dbReference type="EMBL" id="AZDV01000026">
    <property type="protein sequence ID" value="KRK94456.1"/>
    <property type="molecule type" value="Genomic_DNA"/>
</dbReference>
<name>A0A0R1LG91_9LACO</name>
<dbReference type="Proteomes" id="UP000051955">
    <property type="component" value="Unassembled WGS sequence"/>
</dbReference>
<dbReference type="STRING" id="1423715.FD25_GL000420"/>
<dbReference type="InterPro" id="IPR008254">
    <property type="entry name" value="Flavodoxin/NO_synth"/>
</dbReference>
<dbReference type="InterPro" id="IPR029039">
    <property type="entry name" value="Flavoprotein-like_sf"/>
</dbReference>